<dbReference type="Pfam" id="PF00122">
    <property type="entry name" value="E1-E2_ATPase"/>
    <property type="match status" value="1"/>
</dbReference>
<keyword evidence="16 23" id="KW-1133">Transmembrane helix</keyword>
<feature type="transmembrane region" description="Helical" evidence="23">
    <location>
        <begin position="352"/>
        <end position="374"/>
    </location>
</feature>
<dbReference type="CDD" id="cd00371">
    <property type="entry name" value="HMA"/>
    <property type="match status" value="1"/>
</dbReference>
<dbReference type="Gene3D" id="3.40.50.1000">
    <property type="entry name" value="HAD superfamily/HAD-like"/>
    <property type="match status" value="1"/>
</dbReference>
<dbReference type="Pfam" id="PF00403">
    <property type="entry name" value="HMA"/>
    <property type="match status" value="1"/>
</dbReference>
<dbReference type="GO" id="GO:0060003">
    <property type="term" value="P:copper ion export"/>
    <property type="evidence" value="ECO:0007669"/>
    <property type="project" value="UniProtKB-ARBA"/>
</dbReference>
<feature type="transmembrane region" description="Helical" evidence="23">
    <location>
        <begin position="696"/>
        <end position="718"/>
    </location>
</feature>
<dbReference type="InterPro" id="IPR059000">
    <property type="entry name" value="ATPase_P-type_domA"/>
</dbReference>
<dbReference type="Pfam" id="PF00702">
    <property type="entry name" value="Hydrolase"/>
    <property type="match status" value="1"/>
</dbReference>
<reference evidence="25 26" key="1">
    <citation type="submission" date="2019-03" db="EMBL/GenBank/DDBJ databases">
        <title>Genomic Encyclopedia of Type Strains, Phase IV (KMG-IV): sequencing the most valuable type-strain genomes for metagenomic binning, comparative biology and taxonomic classification.</title>
        <authorList>
            <person name="Goeker M."/>
        </authorList>
    </citation>
    <scope>NUCLEOTIDE SEQUENCE [LARGE SCALE GENOMIC DNA]</scope>
    <source>
        <strain evidence="25 26">DSM 28231</strain>
    </source>
</reference>
<keyword evidence="13 23" id="KW-0067">ATP-binding</keyword>
<dbReference type="InterPro" id="IPR001757">
    <property type="entry name" value="P_typ_ATPase"/>
</dbReference>
<dbReference type="GO" id="GO:0140581">
    <property type="term" value="F:P-type monovalent copper transporter activity"/>
    <property type="evidence" value="ECO:0007669"/>
    <property type="project" value="UniProtKB-EC"/>
</dbReference>
<dbReference type="Gene3D" id="3.30.70.100">
    <property type="match status" value="1"/>
</dbReference>
<dbReference type="PRINTS" id="PR00943">
    <property type="entry name" value="CUATPASE"/>
</dbReference>
<evidence type="ECO:0000256" key="20">
    <source>
        <dbReference type="ARBA" id="ARBA00029719"/>
    </source>
</evidence>
<dbReference type="GO" id="GO:0055070">
    <property type="term" value="P:copper ion homeostasis"/>
    <property type="evidence" value="ECO:0007669"/>
    <property type="project" value="TreeGrafter"/>
</dbReference>
<evidence type="ECO:0000256" key="18">
    <source>
        <dbReference type="ARBA" id="ARBA00023065"/>
    </source>
</evidence>
<gene>
    <name evidence="25" type="ORF">EV697_102212</name>
</gene>
<sequence>MIKTDPVVVEPLKDQIVLLLGGLSCSACVMKVQKALESVEKVNLVQINLAESTALIDGNNVEADKLIQAVIDSGYQAELIENEQTRREKQQILIKNEIDKRKWQGIIALVAGAALMFWGLFIDTMEVNTNNQLNWGFIGIVILIVMIITGGHFYQKALQNIRHKTTTMDTLVSLGTGTAWLYSMFVVINPDFFPENTRHLYFEAGVMIIGLINIGKMLELKGKQQSSRALEHLIDLVPKKARIVEQGVEREIALSEVQQGMLLRLQTGDRVSVDGRLTEGHLWIDESMLTGEPLPVEKNIGDRISAGTLISDGTGVFIAEKIGSQTHLANIIKLVRQAQGTKPQISKLVDRVTLIFVPAIIAIAILACLIWYFIGPEPKISYALVTFTTVLIIACPCALGLATPMSIIAGVGRAAELGVLVRDADALEKAATADTIVFDKTGTLTKSIPKITALYCFNGFTEEQVLQLSASLEQGANHPLAKAMLDCAKDKDIPLLPLSQLHILKGLGVSGVIAEKSLLLGNPILMQKNAVPINLAEADFIRESEQGATVVFLAVEQQLAAVFVIRDPLKDDTVVALQRLRKQGYQLVMLTGDQQKTAKAIAREAGIDQVIAGVLPEGKAAAIKALQLKGHKVVMVGDGINDSPALAQADVGIAMGSGSDIAIETAELTLMRSSIHSVADALLLSKGILNNIRQNLFGAFIYNILGIPIAAGVLYPLLNILLNPMIGAAAMALSSITVVLNANRLLTFSVKEKV</sequence>
<dbReference type="InterPro" id="IPR036412">
    <property type="entry name" value="HAD-like_sf"/>
</dbReference>
<feature type="transmembrane region" description="Helical" evidence="23">
    <location>
        <begin position="133"/>
        <end position="154"/>
    </location>
</feature>
<feature type="transmembrane region" description="Helical" evidence="23">
    <location>
        <begin position="103"/>
        <end position="121"/>
    </location>
</feature>
<keyword evidence="18" id="KW-0406">Ion transport</keyword>
<evidence type="ECO:0000256" key="9">
    <source>
        <dbReference type="ARBA" id="ARBA00022723"/>
    </source>
</evidence>
<dbReference type="AlphaFoldDB" id="A0A4R2N197"/>
<keyword evidence="10" id="KW-0677">Repeat</keyword>
<evidence type="ECO:0000256" key="4">
    <source>
        <dbReference type="ARBA" id="ARBA00015102"/>
    </source>
</evidence>
<evidence type="ECO:0000256" key="15">
    <source>
        <dbReference type="ARBA" id="ARBA00022967"/>
    </source>
</evidence>
<dbReference type="InterPro" id="IPR008250">
    <property type="entry name" value="ATPase_P-typ_transduc_dom_A_sf"/>
</dbReference>
<dbReference type="PROSITE" id="PS01047">
    <property type="entry name" value="HMA_1"/>
    <property type="match status" value="1"/>
</dbReference>
<comment type="similarity">
    <text evidence="2 23">Belongs to the cation transport ATPase (P-type) (TC 3.A.3) family. Type IB subfamily.</text>
</comment>
<keyword evidence="14" id="KW-0460">Magnesium</keyword>
<evidence type="ECO:0000256" key="2">
    <source>
        <dbReference type="ARBA" id="ARBA00006024"/>
    </source>
</evidence>
<dbReference type="InterPro" id="IPR036163">
    <property type="entry name" value="HMA_dom_sf"/>
</dbReference>
<dbReference type="PANTHER" id="PTHR43520">
    <property type="entry name" value="ATP7, ISOFORM B"/>
    <property type="match status" value="1"/>
</dbReference>
<dbReference type="GO" id="GO:0005524">
    <property type="term" value="F:ATP binding"/>
    <property type="evidence" value="ECO:0007669"/>
    <property type="project" value="UniProtKB-UniRule"/>
</dbReference>
<dbReference type="PROSITE" id="PS01229">
    <property type="entry name" value="COF_2"/>
    <property type="match status" value="1"/>
</dbReference>
<dbReference type="SFLD" id="SFLDF00027">
    <property type="entry name" value="p-type_atpase"/>
    <property type="match status" value="1"/>
</dbReference>
<keyword evidence="15" id="KW-1278">Translocase</keyword>
<evidence type="ECO:0000256" key="19">
    <source>
        <dbReference type="ARBA" id="ARBA00023136"/>
    </source>
</evidence>
<dbReference type="Gene3D" id="2.70.150.10">
    <property type="entry name" value="Calcium-transporting ATPase, cytoplasmic transduction domain A"/>
    <property type="match status" value="1"/>
</dbReference>
<dbReference type="InterPro" id="IPR023299">
    <property type="entry name" value="ATPase_P-typ_cyto_dom_N"/>
</dbReference>
<keyword evidence="19 23" id="KW-0472">Membrane</keyword>
<keyword evidence="8 23" id="KW-0812">Transmembrane</keyword>
<comment type="subcellular location">
    <subcellularLocation>
        <location evidence="1">Cell membrane</location>
        <topology evidence="1">Multi-pass membrane protein</topology>
    </subcellularLocation>
</comment>
<evidence type="ECO:0000256" key="8">
    <source>
        <dbReference type="ARBA" id="ARBA00022692"/>
    </source>
</evidence>
<dbReference type="InterPro" id="IPR018303">
    <property type="entry name" value="ATPase_P-typ_P_site"/>
</dbReference>
<protein>
    <recommendedName>
        <fullName evidence="4">Copper-exporting P-type ATPase</fullName>
        <ecNumber evidence="3">7.2.2.8</ecNumber>
    </recommendedName>
    <alternativeName>
        <fullName evidence="20">Copper-exporting P-type ATPase A</fullName>
    </alternativeName>
    <alternativeName>
        <fullName evidence="21">Cu(+)-exporting ATPase</fullName>
    </alternativeName>
</protein>
<evidence type="ECO:0000256" key="6">
    <source>
        <dbReference type="ARBA" id="ARBA00022475"/>
    </source>
</evidence>
<evidence type="ECO:0000256" key="22">
    <source>
        <dbReference type="ARBA" id="ARBA00049289"/>
    </source>
</evidence>
<evidence type="ECO:0000256" key="14">
    <source>
        <dbReference type="ARBA" id="ARBA00022842"/>
    </source>
</evidence>
<organism evidence="25 26">
    <name type="scientific">Bisgaardia hudsonensis</name>
    <dbReference type="NCBI Taxonomy" id="109472"/>
    <lineage>
        <taxon>Bacteria</taxon>
        <taxon>Pseudomonadati</taxon>
        <taxon>Pseudomonadota</taxon>
        <taxon>Gammaproteobacteria</taxon>
        <taxon>Pasteurellales</taxon>
        <taxon>Pasteurellaceae</taxon>
        <taxon>Bisgaardia</taxon>
    </lineage>
</organism>
<evidence type="ECO:0000256" key="1">
    <source>
        <dbReference type="ARBA" id="ARBA00004651"/>
    </source>
</evidence>
<evidence type="ECO:0000313" key="26">
    <source>
        <dbReference type="Proteomes" id="UP000294841"/>
    </source>
</evidence>
<dbReference type="NCBIfam" id="TIGR01525">
    <property type="entry name" value="ATPase-IB_hvy"/>
    <property type="match status" value="1"/>
</dbReference>
<evidence type="ECO:0000256" key="3">
    <source>
        <dbReference type="ARBA" id="ARBA00012517"/>
    </source>
</evidence>
<dbReference type="GO" id="GO:0005507">
    <property type="term" value="F:copper ion binding"/>
    <property type="evidence" value="ECO:0007669"/>
    <property type="project" value="TreeGrafter"/>
</dbReference>
<dbReference type="SUPFAM" id="SSF56784">
    <property type="entry name" value="HAD-like"/>
    <property type="match status" value="1"/>
</dbReference>
<evidence type="ECO:0000259" key="24">
    <source>
        <dbReference type="PROSITE" id="PS50846"/>
    </source>
</evidence>
<feature type="transmembrane region" description="Helical" evidence="23">
    <location>
        <begin position="380"/>
        <end position="403"/>
    </location>
</feature>
<evidence type="ECO:0000256" key="23">
    <source>
        <dbReference type="RuleBase" id="RU362081"/>
    </source>
</evidence>
<dbReference type="InterPro" id="IPR027256">
    <property type="entry name" value="P-typ_ATPase_IB"/>
</dbReference>
<dbReference type="SFLD" id="SFLDS00003">
    <property type="entry name" value="Haloacid_Dehalogenase"/>
    <property type="match status" value="1"/>
</dbReference>
<dbReference type="NCBIfam" id="TIGR01511">
    <property type="entry name" value="ATPase-IB1_Cu"/>
    <property type="match status" value="1"/>
</dbReference>
<accession>A0A4R2N197</accession>
<feature type="transmembrane region" description="Helical" evidence="23">
    <location>
        <begin position="200"/>
        <end position="218"/>
    </location>
</feature>
<evidence type="ECO:0000256" key="16">
    <source>
        <dbReference type="ARBA" id="ARBA00022989"/>
    </source>
</evidence>
<keyword evidence="9 23" id="KW-0479">Metal-binding</keyword>
<dbReference type="EC" id="7.2.2.8" evidence="3"/>
<dbReference type="EMBL" id="SLXI01000002">
    <property type="protein sequence ID" value="TCP13332.1"/>
    <property type="molecule type" value="Genomic_DNA"/>
</dbReference>
<dbReference type="Gene3D" id="3.40.1110.10">
    <property type="entry name" value="Calcium-transporting ATPase, cytoplasmic domain N"/>
    <property type="match status" value="1"/>
</dbReference>
<evidence type="ECO:0000256" key="13">
    <source>
        <dbReference type="ARBA" id="ARBA00022840"/>
    </source>
</evidence>
<dbReference type="GO" id="GO:0005886">
    <property type="term" value="C:plasma membrane"/>
    <property type="evidence" value="ECO:0007669"/>
    <property type="project" value="UniProtKB-SubCell"/>
</dbReference>
<evidence type="ECO:0000256" key="17">
    <source>
        <dbReference type="ARBA" id="ARBA00023008"/>
    </source>
</evidence>
<dbReference type="InterPro" id="IPR044492">
    <property type="entry name" value="P_typ_ATPase_HD_dom"/>
</dbReference>
<dbReference type="FunFam" id="2.70.150.10:FF:000020">
    <property type="entry name" value="Copper-exporting P-type ATPase A"/>
    <property type="match status" value="1"/>
</dbReference>
<evidence type="ECO:0000256" key="12">
    <source>
        <dbReference type="ARBA" id="ARBA00022796"/>
    </source>
</evidence>
<dbReference type="SFLD" id="SFLDG00002">
    <property type="entry name" value="C1.7:_P-type_atpase_like"/>
    <property type="match status" value="1"/>
</dbReference>
<dbReference type="PROSITE" id="PS50846">
    <property type="entry name" value="HMA_2"/>
    <property type="match status" value="1"/>
</dbReference>
<keyword evidence="11 23" id="KW-0547">Nucleotide-binding</keyword>
<dbReference type="Proteomes" id="UP000294841">
    <property type="component" value="Unassembled WGS sequence"/>
</dbReference>
<keyword evidence="26" id="KW-1185">Reference proteome</keyword>
<dbReference type="SUPFAM" id="SSF81653">
    <property type="entry name" value="Calcium ATPase, transduction domain A"/>
    <property type="match status" value="1"/>
</dbReference>
<dbReference type="PRINTS" id="PR00119">
    <property type="entry name" value="CATATPASE"/>
</dbReference>
<comment type="caution">
    <text evidence="25">The sequence shown here is derived from an EMBL/GenBank/DDBJ whole genome shotgun (WGS) entry which is preliminary data.</text>
</comment>
<dbReference type="RefSeq" id="WP_236824051.1">
    <property type="nucleotide sequence ID" value="NZ_CP016605.1"/>
</dbReference>
<keyword evidence="7" id="KW-0597">Phosphoprotein</keyword>
<dbReference type="CDD" id="cd02094">
    <property type="entry name" value="P-type_ATPase_Cu-like"/>
    <property type="match status" value="1"/>
</dbReference>
<dbReference type="PROSITE" id="PS51257">
    <property type="entry name" value="PROKAR_LIPOPROTEIN"/>
    <property type="match status" value="1"/>
</dbReference>
<dbReference type="InterPro" id="IPR006121">
    <property type="entry name" value="HMA_dom"/>
</dbReference>
<evidence type="ECO:0000313" key="25">
    <source>
        <dbReference type="EMBL" id="TCP13332.1"/>
    </source>
</evidence>
<dbReference type="GO" id="GO:0016887">
    <property type="term" value="F:ATP hydrolysis activity"/>
    <property type="evidence" value="ECO:0007669"/>
    <property type="project" value="InterPro"/>
</dbReference>
<keyword evidence="17" id="KW-0186">Copper</keyword>
<dbReference type="PANTHER" id="PTHR43520:SF6">
    <property type="entry name" value="COPPER-EXPORTING P-TYPE ATPASE"/>
    <property type="match status" value="1"/>
</dbReference>
<keyword evidence="12" id="KW-0187">Copper transport</keyword>
<evidence type="ECO:0000256" key="21">
    <source>
        <dbReference type="ARBA" id="ARBA00033239"/>
    </source>
</evidence>
<feature type="domain" description="HMA" evidence="24">
    <location>
        <begin position="14"/>
        <end position="78"/>
    </location>
</feature>
<evidence type="ECO:0000256" key="10">
    <source>
        <dbReference type="ARBA" id="ARBA00022737"/>
    </source>
</evidence>
<feature type="transmembrane region" description="Helical" evidence="23">
    <location>
        <begin position="724"/>
        <end position="743"/>
    </location>
</feature>
<dbReference type="NCBIfam" id="TIGR01494">
    <property type="entry name" value="ATPase_P-type"/>
    <property type="match status" value="1"/>
</dbReference>
<dbReference type="InterPro" id="IPR023298">
    <property type="entry name" value="ATPase_P-typ_TM_dom_sf"/>
</dbReference>
<feature type="transmembrane region" description="Helical" evidence="23">
    <location>
        <begin position="166"/>
        <end position="188"/>
    </location>
</feature>
<proteinExistence type="inferred from homology"/>
<evidence type="ECO:0000256" key="11">
    <source>
        <dbReference type="ARBA" id="ARBA00022741"/>
    </source>
</evidence>
<keyword evidence="6 23" id="KW-1003">Cell membrane</keyword>
<evidence type="ECO:0000256" key="7">
    <source>
        <dbReference type="ARBA" id="ARBA00022553"/>
    </source>
</evidence>
<dbReference type="GO" id="GO:0043682">
    <property type="term" value="F:P-type divalent copper transporter activity"/>
    <property type="evidence" value="ECO:0007669"/>
    <property type="project" value="TreeGrafter"/>
</dbReference>
<dbReference type="PROSITE" id="PS00154">
    <property type="entry name" value="ATPASE_E1_E2"/>
    <property type="match status" value="1"/>
</dbReference>
<dbReference type="InterPro" id="IPR017969">
    <property type="entry name" value="Heavy-metal-associated_CS"/>
</dbReference>
<dbReference type="InterPro" id="IPR023214">
    <property type="entry name" value="HAD_sf"/>
</dbReference>
<dbReference type="SUPFAM" id="SSF81665">
    <property type="entry name" value="Calcium ATPase, transmembrane domain M"/>
    <property type="match status" value="1"/>
</dbReference>
<evidence type="ECO:0000256" key="5">
    <source>
        <dbReference type="ARBA" id="ARBA00022448"/>
    </source>
</evidence>
<keyword evidence="5" id="KW-0813">Transport</keyword>
<name>A0A4R2N197_9PAST</name>
<comment type="catalytic activity">
    <reaction evidence="22">
        <text>Cu(+)(in) + ATP + H2O = Cu(+)(out) + ADP + phosphate + H(+)</text>
        <dbReference type="Rhea" id="RHEA:25792"/>
        <dbReference type="ChEBI" id="CHEBI:15377"/>
        <dbReference type="ChEBI" id="CHEBI:15378"/>
        <dbReference type="ChEBI" id="CHEBI:30616"/>
        <dbReference type="ChEBI" id="CHEBI:43474"/>
        <dbReference type="ChEBI" id="CHEBI:49552"/>
        <dbReference type="ChEBI" id="CHEBI:456216"/>
        <dbReference type="EC" id="7.2.2.8"/>
    </reaction>
</comment>
<dbReference type="SUPFAM" id="SSF55008">
    <property type="entry name" value="HMA, heavy metal-associated domain"/>
    <property type="match status" value="1"/>
</dbReference>